<evidence type="ECO:0000259" key="3">
    <source>
        <dbReference type="PROSITE" id="PS51371"/>
    </source>
</evidence>
<dbReference type="PROSITE" id="PS51671">
    <property type="entry name" value="ACT"/>
    <property type="match status" value="1"/>
</dbReference>
<sequence>MRVKAIMMPFSKLACISVENTVEEAMKIIDEQGLLSLPVVDGQQFVGVLSKQFLFEEFFRNYTGTREEFAQRKVMEFMKTRIETIGENTRIEEAAAMFITSKVRFIPITNEQNKLLGIVTQQAVFKEYQKIFGNKHNSMAIYTYDIRGVLGKICELIAKEGGDICNMMVIPTDVMDLAEIFLRVEAPDFERVVRALERHGYDVRDVKYNDQK</sequence>
<reference evidence="5 6" key="1">
    <citation type="submission" date="2018-08" db="EMBL/GenBank/DDBJ databases">
        <title>A genome reference for cultivated species of the human gut microbiota.</title>
        <authorList>
            <person name="Zou Y."/>
            <person name="Xue W."/>
            <person name="Luo G."/>
        </authorList>
    </citation>
    <scope>NUCLEOTIDE SEQUENCE [LARGE SCALE GENOMIC DNA]</scope>
    <source>
        <strain evidence="5 6">AF22-12AC</strain>
    </source>
</reference>
<feature type="domain" description="CBS" evidence="3">
    <location>
        <begin position="78"/>
        <end position="138"/>
    </location>
</feature>
<evidence type="ECO:0000313" key="6">
    <source>
        <dbReference type="Proteomes" id="UP000266172"/>
    </source>
</evidence>
<keyword evidence="2" id="KW-0129">CBS domain</keyword>
<accession>A0A395V8D0</accession>
<organism evidence="5 6">
    <name type="scientific">Roseburia hominis</name>
    <dbReference type="NCBI Taxonomy" id="301301"/>
    <lineage>
        <taxon>Bacteria</taxon>
        <taxon>Bacillati</taxon>
        <taxon>Bacillota</taxon>
        <taxon>Clostridia</taxon>
        <taxon>Lachnospirales</taxon>
        <taxon>Lachnospiraceae</taxon>
        <taxon>Roseburia</taxon>
    </lineage>
</organism>
<dbReference type="Pfam" id="PF00571">
    <property type="entry name" value="CBS"/>
    <property type="match status" value="2"/>
</dbReference>
<dbReference type="InterPro" id="IPR045865">
    <property type="entry name" value="ACT-like_dom_sf"/>
</dbReference>
<evidence type="ECO:0000259" key="4">
    <source>
        <dbReference type="PROSITE" id="PS51671"/>
    </source>
</evidence>
<dbReference type="GeneID" id="93724002"/>
<name>A0A395V8D0_9FIRM</name>
<dbReference type="SUPFAM" id="SSF54631">
    <property type="entry name" value="CBS-domain pair"/>
    <property type="match status" value="1"/>
</dbReference>
<dbReference type="EMBL" id="QRVL01000002">
    <property type="protein sequence ID" value="RGS41550.1"/>
    <property type="molecule type" value="Genomic_DNA"/>
</dbReference>
<dbReference type="InterPro" id="IPR000644">
    <property type="entry name" value="CBS_dom"/>
</dbReference>
<dbReference type="SMART" id="SM00116">
    <property type="entry name" value="CBS"/>
    <property type="match status" value="2"/>
</dbReference>
<dbReference type="SUPFAM" id="SSF55021">
    <property type="entry name" value="ACT-like"/>
    <property type="match status" value="1"/>
</dbReference>
<dbReference type="Proteomes" id="UP000266172">
    <property type="component" value="Unassembled WGS sequence"/>
</dbReference>
<dbReference type="CDD" id="cd02205">
    <property type="entry name" value="CBS_pair_SF"/>
    <property type="match status" value="1"/>
</dbReference>
<evidence type="ECO:0000256" key="1">
    <source>
        <dbReference type="ARBA" id="ARBA00022737"/>
    </source>
</evidence>
<dbReference type="AlphaFoldDB" id="A0A395V8D0"/>
<dbReference type="RefSeq" id="WP_014080369.1">
    <property type="nucleotide sequence ID" value="NZ_CAKMUY010000011.1"/>
</dbReference>
<dbReference type="InterPro" id="IPR002912">
    <property type="entry name" value="ACT_dom"/>
</dbReference>
<feature type="domain" description="CBS" evidence="3">
    <location>
        <begin position="7"/>
        <end position="68"/>
    </location>
</feature>
<protein>
    <submittedName>
        <fullName evidence="5">CBS domain-containing protein</fullName>
    </submittedName>
</protein>
<dbReference type="OMA" id="HTRTMPI"/>
<comment type="caution">
    <text evidence="5">The sequence shown here is derived from an EMBL/GenBank/DDBJ whole genome shotgun (WGS) entry which is preliminary data.</text>
</comment>
<dbReference type="InterPro" id="IPR046342">
    <property type="entry name" value="CBS_dom_sf"/>
</dbReference>
<dbReference type="Gene3D" id="3.10.580.10">
    <property type="entry name" value="CBS-domain"/>
    <property type="match status" value="1"/>
</dbReference>
<keyword evidence="1" id="KW-0677">Repeat</keyword>
<dbReference type="PANTHER" id="PTHR48108">
    <property type="entry name" value="CBS DOMAIN-CONTAINING PROTEIN CBSX2, CHLOROPLASTIC"/>
    <property type="match status" value="1"/>
</dbReference>
<evidence type="ECO:0000256" key="2">
    <source>
        <dbReference type="PROSITE-ProRule" id="PRU00703"/>
    </source>
</evidence>
<feature type="domain" description="ACT" evidence="4">
    <location>
        <begin position="138"/>
        <end position="211"/>
    </location>
</feature>
<proteinExistence type="predicted"/>
<dbReference type="PANTHER" id="PTHR48108:SF34">
    <property type="entry name" value="CBS DOMAIN-CONTAINING PROTEIN YHCV"/>
    <property type="match status" value="1"/>
</dbReference>
<gene>
    <name evidence="5" type="ORF">DWX93_05385</name>
</gene>
<evidence type="ECO:0000313" key="5">
    <source>
        <dbReference type="EMBL" id="RGS41550.1"/>
    </source>
</evidence>
<dbReference type="InterPro" id="IPR051462">
    <property type="entry name" value="CBS_domain-containing"/>
</dbReference>
<dbReference type="PROSITE" id="PS51371">
    <property type="entry name" value="CBS"/>
    <property type="match status" value="2"/>
</dbReference>